<accession>A0A940YTI6</accession>
<evidence type="ECO:0000313" key="4">
    <source>
        <dbReference type="Proteomes" id="UP000678374"/>
    </source>
</evidence>
<evidence type="ECO:0000259" key="2">
    <source>
        <dbReference type="PROSITE" id="PS50914"/>
    </source>
</evidence>
<evidence type="ECO:0000313" key="3">
    <source>
        <dbReference type="EMBL" id="MBQ0959065.1"/>
    </source>
</evidence>
<reference evidence="3" key="1">
    <citation type="submission" date="2021-04" db="EMBL/GenBank/DDBJ databases">
        <title>The genome sequence of Ideonella sp. 4Y11.</title>
        <authorList>
            <person name="Liu Y."/>
        </authorList>
    </citation>
    <scope>NUCLEOTIDE SEQUENCE</scope>
    <source>
        <strain evidence="3">4Y11</strain>
    </source>
</reference>
<dbReference type="InterPro" id="IPR007055">
    <property type="entry name" value="BON_dom"/>
</dbReference>
<dbReference type="PROSITE" id="PS50914">
    <property type="entry name" value="BON"/>
    <property type="match status" value="2"/>
</dbReference>
<dbReference type="RefSeq" id="WP_210801583.1">
    <property type="nucleotide sequence ID" value="NZ_JAGQDE010000006.1"/>
</dbReference>
<dbReference type="PROSITE" id="PS51257">
    <property type="entry name" value="PROKAR_LIPOPROTEIN"/>
    <property type="match status" value="1"/>
</dbReference>
<keyword evidence="1" id="KW-0732">Signal</keyword>
<dbReference type="EMBL" id="JAGQDE010000006">
    <property type="protein sequence ID" value="MBQ0959065.1"/>
    <property type="molecule type" value="Genomic_DNA"/>
</dbReference>
<dbReference type="PANTHER" id="PTHR34606:SF4">
    <property type="entry name" value="OUTER MEMBRANE LIPOPROTEIN DOLP"/>
    <property type="match status" value="1"/>
</dbReference>
<feature type="domain" description="BON" evidence="2">
    <location>
        <begin position="53"/>
        <end position="120"/>
    </location>
</feature>
<feature type="domain" description="BON" evidence="2">
    <location>
        <begin position="129"/>
        <end position="199"/>
    </location>
</feature>
<keyword evidence="4" id="KW-1185">Reference proteome</keyword>
<dbReference type="InterPro" id="IPR051686">
    <property type="entry name" value="Lipoprotein_DolP"/>
</dbReference>
<gene>
    <name evidence="3" type="ORF">KAK06_08840</name>
</gene>
<dbReference type="PANTHER" id="PTHR34606">
    <property type="entry name" value="BON DOMAIN-CONTAINING PROTEIN"/>
    <property type="match status" value="1"/>
</dbReference>
<dbReference type="Proteomes" id="UP000678374">
    <property type="component" value="Unassembled WGS sequence"/>
</dbReference>
<dbReference type="Pfam" id="PF04972">
    <property type="entry name" value="BON"/>
    <property type="match status" value="2"/>
</dbReference>
<organism evidence="3 4">
    <name type="scientific">Ideonella aquatica</name>
    <dbReference type="NCBI Taxonomy" id="2824119"/>
    <lineage>
        <taxon>Bacteria</taxon>
        <taxon>Pseudomonadati</taxon>
        <taxon>Pseudomonadota</taxon>
        <taxon>Betaproteobacteria</taxon>
        <taxon>Burkholderiales</taxon>
        <taxon>Sphaerotilaceae</taxon>
        <taxon>Ideonella</taxon>
    </lineage>
</organism>
<dbReference type="InterPro" id="IPR014004">
    <property type="entry name" value="Transpt-assoc_nodulatn_dom_bac"/>
</dbReference>
<proteinExistence type="predicted"/>
<protein>
    <submittedName>
        <fullName evidence="3">BON domain-containing protein</fullName>
    </submittedName>
</protein>
<sequence length="208" mass="22151">MNPLHRRVSTRVLLSALALSGLLAGCAPLLLGGAAVGGALMYKDRRTTGTQLEDEGIELKAAARLRERLGDKAHLNVTSYNRIALVTGEVASDADRAAIDEVVTKVENVRSVVNESAVMGITSMTARSNDLIITSRVKAALIDANDLPVTAVKVVTERGVVYLLGRVTEREATRATDVARGVSGVAKVVKVFESITEDELKALSTEKR</sequence>
<dbReference type="AlphaFoldDB" id="A0A940YTI6"/>
<name>A0A940YTI6_9BURK</name>
<dbReference type="SMART" id="SM00749">
    <property type="entry name" value="BON"/>
    <property type="match status" value="2"/>
</dbReference>
<comment type="caution">
    <text evidence="3">The sequence shown here is derived from an EMBL/GenBank/DDBJ whole genome shotgun (WGS) entry which is preliminary data.</text>
</comment>
<evidence type="ECO:0000256" key="1">
    <source>
        <dbReference type="ARBA" id="ARBA00022729"/>
    </source>
</evidence>